<evidence type="ECO:0000313" key="2">
    <source>
        <dbReference type="EMBL" id="KKM60286.1"/>
    </source>
</evidence>
<gene>
    <name evidence="2" type="ORF">LCGC14_1543310</name>
</gene>
<reference evidence="2" key="1">
    <citation type="journal article" date="2015" name="Nature">
        <title>Complex archaea that bridge the gap between prokaryotes and eukaryotes.</title>
        <authorList>
            <person name="Spang A."/>
            <person name="Saw J.H."/>
            <person name="Jorgensen S.L."/>
            <person name="Zaremba-Niedzwiedzka K."/>
            <person name="Martijn J."/>
            <person name="Lind A.E."/>
            <person name="van Eijk R."/>
            <person name="Schleper C."/>
            <person name="Guy L."/>
            <person name="Ettema T.J."/>
        </authorList>
    </citation>
    <scope>NUCLEOTIDE SEQUENCE</scope>
</reference>
<evidence type="ECO:0000259" key="1">
    <source>
        <dbReference type="Pfam" id="PF13521"/>
    </source>
</evidence>
<proteinExistence type="predicted"/>
<dbReference type="Pfam" id="PF13521">
    <property type="entry name" value="AAA_28"/>
    <property type="match status" value="1"/>
</dbReference>
<dbReference type="Gene3D" id="3.40.50.300">
    <property type="entry name" value="P-loop containing nucleotide triphosphate hydrolases"/>
    <property type="match status" value="1"/>
</dbReference>
<feature type="domain" description="NadR/Ttd14 AAA" evidence="1">
    <location>
        <begin position="5"/>
        <end position="157"/>
    </location>
</feature>
<comment type="caution">
    <text evidence="2">The sequence shown here is derived from an EMBL/GenBank/DDBJ whole genome shotgun (WGS) entry which is preliminary data.</text>
</comment>
<protein>
    <recommendedName>
        <fullName evidence="1">NadR/Ttd14 AAA domain-containing protein</fullName>
    </recommendedName>
</protein>
<sequence>MTKIINIFGGPGVGKSTVIAGVFHEMKINQISVEVANEYAKDLVWNNQLDILHEDQLYVFAHQHRRIYRLVDKVDYIIADCPLLMCIPYIAEGFYTTLEPLIVEAWNNFDNQSFVLNRPKGFKYESDGRYQNEEGSIEKHNQIVAVLNKYNVPYTEFNVNTAVT</sequence>
<dbReference type="AlphaFoldDB" id="A0A0F9JDD0"/>
<dbReference type="InterPro" id="IPR038727">
    <property type="entry name" value="NadR/Ttd14_AAA_dom"/>
</dbReference>
<accession>A0A0F9JDD0</accession>
<name>A0A0F9JDD0_9ZZZZ</name>
<feature type="non-terminal residue" evidence="2">
    <location>
        <position position="164"/>
    </location>
</feature>
<dbReference type="EMBL" id="LAZR01011707">
    <property type="protein sequence ID" value="KKM60286.1"/>
    <property type="molecule type" value="Genomic_DNA"/>
</dbReference>
<organism evidence="2">
    <name type="scientific">marine sediment metagenome</name>
    <dbReference type="NCBI Taxonomy" id="412755"/>
    <lineage>
        <taxon>unclassified sequences</taxon>
        <taxon>metagenomes</taxon>
        <taxon>ecological metagenomes</taxon>
    </lineage>
</organism>
<dbReference type="SUPFAM" id="SSF52540">
    <property type="entry name" value="P-loop containing nucleoside triphosphate hydrolases"/>
    <property type="match status" value="1"/>
</dbReference>
<dbReference type="InterPro" id="IPR027417">
    <property type="entry name" value="P-loop_NTPase"/>
</dbReference>